<sequence length="441" mass="47440">METALVTFEQLKSGESRIAVVGLGYVGLPLAVALAGHFKVTGFDISPRRVERLKSGVDDTGEVSAASLASADVLYSHDPECLKGCGVVIVAVPTPIDSHRRPDLAPVRGASITVGRQLSPGSVVVFESTVYPGLTEEICVPLLEENSGLACGRDFFVGYSPERINPGDKVNTLETIVKVVAGQTDEVRELLCRLYGSVVRAGVHPASSIKVAEAAKVIENTQRDLNIALMNELALICEKVGIDTQEVLEAAGSKWNFLPFRPGLVGGHCIGVDPYYLTFLAEGLGLHPQVILAGRRINDSMGKHVAEVCIKRLIAAKRPICGSTVGVWGLTFKENVPDLRNTKVVDVIRELGEYGVNVLVHDPMAAPEEAMHEYGLTLSPMEDFKGLEALIVAVGHHAYKTMDPARIAGCFTVPEAGLVMDIRGALDRQRVLDAGLTYWRL</sequence>
<dbReference type="Pfam" id="PF00984">
    <property type="entry name" value="UDPG_MGDP_dh"/>
    <property type="match status" value="1"/>
</dbReference>
<dbReference type="GO" id="GO:0051287">
    <property type="term" value="F:NAD binding"/>
    <property type="evidence" value="ECO:0007669"/>
    <property type="project" value="InterPro"/>
</dbReference>
<name>A0A6V8LPX0_9BACT</name>
<evidence type="ECO:0000256" key="2">
    <source>
        <dbReference type="ARBA" id="ARBA00023002"/>
    </source>
</evidence>
<dbReference type="SUPFAM" id="SSF51735">
    <property type="entry name" value="NAD(P)-binding Rossmann-fold domains"/>
    <property type="match status" value="1"/>
</dbReference>
<evidence type="ECO:0000256" key="1">
    <source>
        <dbReference type="ARBA" id="ARBA00006601"/>
    </source>
</evidence>
<dbReference type="SMART" id="SM00984">
    <property type="entry name" value="UDPG_MGDP_dh_C"/>
    <property type="match status" value="1"/>
</dbReference>
<dbReference type="InterPro" id="IPR036220">
    <property type="entry name" value="UDP-Glc/GDP-Man_DH_C_sf"/>
</dbReference>
<dbReference type="PANTHER" id="PTHR43491:SF2">
    <property type="entry name" value="UDP-N-ACETYL-D-MANNOSAMINE DEHYDROGENASE"/>
    <property type="match status" value="1"/>
</dbReference>
<evidence type="ECO:0000313" key="6">
    <source>
        <dbReference type="EMBL" id="GFK92388.1"/>
    </source>
</evidence>
<dbReference type="PANTHER" id="PTHR43491">
    <property type="entry name" value="UDP-N-ACETYL-D-MANNOSAMINE DEHYDROGENASE"/>
    <property type="match status" value="1"/>
</dbReference>
<proteinExistence type="inferred from homology"/>
<keyword evidence="7" id="KW-1185">Reference proteome</keyword>
<reference evidence="6 7" key="1">
    <citation type="submission" date="2020-04" db="EMBL/GenBank/DDBJ databases">
        <authorList>
            <consortium name="Desulfovibrio sp. FSS-1 genome sequencing consortium"/>
            <person name="Shimoshige H."/>
            <person name="Kobayashi H."/>
            <person name="Maekawa T."/>
        </authorList>
    </citation>
    <scope>NUCLEOTIDE SEQUENCE [LARGE SCALE GENOMIC DNA]</scope>
    <source>
        <strain evidence="6 7">SIID29052-01</strain>
    </source>
</reference>
<dbReference type="Proteomes" id="UP000494245">
    <property type="component" value="Unassembled WGS sequence"/>
</dbReference>
<dbReference type="GO" id="GO:0016628">
    <property type="term" value="F:oxidoreductase activity, acting on the CH-CH group of donors, NAD or NADP as acceptor"/>
    <property type="evidence" value="ECO:0007669"/>
    <property type="project" value="InterPro"/>
</dbReference>
<feature type="domain" description="UDP-glucose/GDP-mannose dehydrogenase C-terminal" evidence="5">
    <location>
        <begin position="326"/>
        <end position="428"/>
    </location>
</feature>
<dbReference type="PIRSF" id="PIRSF500136">
    <property type="entry name" value="UDP_ManNAc_DH"/>
    <property type="match status" value="1"/>
</dbReference>
<organism evidence="6 7">
    <name type="scientific">Fundidesulfovibrio magnetotacticus</name>
    <dbReference type="NCBI Taxonomy" id="2730080"/>
    <lineage>
        <taxon>Bacteria</taxon>
        <taxon>Pseudomonadati</taxon>
        <taxon>Thermodesulfobacteriota</taxon>
        <taxon>Desulfovibrionia</taxon>
        <taxon>Desulfovibrionales</taxon>
        <taxon>Desulfovibrionaceae</taxon>
        <taxon>Fundidesulfovibrio</taxon>
    </lineage>
</organism>
<dbReference type="InterPro" id="IPR028359">
    <property type="entry name" value="UDP_ManNAc/GlcNAc_DH"/>
</dbReference>
<accession>A0A6V8LPX0</accession>
<comment type="caution">
    <text evidence="6">The sequence shown here is derived from an EMBL/GenBank/DDBJ whole genome shotgun (WGS) entry which is preliminary data.</text>
</comment>
<dbReference type="InterPro" id="IPR001732">
    <property type="entry name" value="UDP-Glc/GDP-Man_DH_N"/>
</dbReference>
<keyword evidence="3" id="KW-0520">NAD</keyword>
<dbReference type="GO" id="GO:0047004">
    <property type="term" value="F:UDP-N-acetylglucosamine 6-dehydrogenase activity"/>
    <property type="evidence" value="ECO:0007669"/>
    <property type="project" value="UniProtKB-EC"/>
</dbReference>
<dbReference type="RefSeq" id="WP_173080458.1">
    <property type="nucleotide sequence ID" value="NZ_BLTE01000001.1"/>
</dbReference>
<dbReference type="Gene3D" id="3.40.50.720">
    <property type="entry name" value="NAD(P)-binding Rossmann-like Domain"/>
    <property type="match status" value="2"/>
</dbReference>
<dbReference type="InterPro" id="IPR017476">
    <property type="entry name" value="UDP-Glc/GDP-Man"/>
</dbReference>
<dbReference type="AlphaFoldDB" id="A0A6V8LPX0"/>
<dbReference type="InterPro" id="IPR014027">
    <property type="entry name" value="UDP-Glc/GDP-Man_DH_C"/>
</dbReference>
<dbReference type="NCBIfam" id="TIGR03026">
    <property type="entry name" value="NDP-sugDHase"/>
    <property type="match status" value="1"/>
</dbReference>
<evidence type="ECO:0000256" key="3">
    <source>
        <dbReference type="ARBA" id="ARBA00023027"/>
    </source>
</evidence>
<dbReference type="PIRSF" id="PIRSF000124">
    <property type="entry name" value="UDPglc_GDPman_dh"/>
    <property type="match status" value="1"/>
</dbReference>
<protein>
    <submittedName>
        <fullName evidence="6">UDP-N-acetyl-D-glucosamine 6-dehydrogenase</fullName>
        <ecNumber evidence="6">1.1.1.136</ecNumber>
    </submittedName>
</protein>
<dbReference type="InterPro" id="IPR036291">
    <property type="entry name" value="NAD(P)-bd_dom_sf"/>
</dbReference>
<dbReference type="SUPFAM" id="SSF52413">
    <property type="entry name" value="UDP-glucose/GDP-mannose dehydrogenase C-terminal domain"/>
    <property type="match status" value="1"/>
</dbReference>
<dbReference type="SUPFAM" id="SSF48179">
    <property type="entry name" value="6-phosphogluconate dehydrogenase C-terminal domain-like"/>
    <property type="match status" value="1"/>
</dbReference>
<comment type="similarity">
    <text evidence="1 4">Belongs to the UDP-glucose/GDP-mannose dehydrogenase family.</text>
</comment>
<evidence type="ECO:0000259" key="5">
    <source>
        <dbReference type="SMART" id="SM00984"/>
    </source>
</evidence>
<keyword evidence="2 6" id="KW-0560">Oxidoreductase</keyword>
<dbReference type="Pfam" id="PF03721">
    <property type="entry name" value="UDPG_MGDP_dh_N"/>
    <property type="match status" value="1"/>
</dbReference>
<evidence type="ECO:0000313" key="7">
    <source>
        <dbReference type="Proteomes" id="UP000494245"/>
    </source>
</evidence>
<dbReference type="InterPro" id="IPR008927">
    <property type="entry name" value="6-PGluconate_DH-like_C_sf"/>
</dbReference>
<dbReference type="EC" id="1.1.1.136" evidence="6"/>
<evidence type="ECO:0000256" key="4">
    <source>
        <dbReference type="PIRNR" id="PIRNR000124"/>
    </source>
</evidence>
<dbReference type="EMBL" id="BLTE01000001">
    <property type="protein sequence ID" value="GFK92388.1"/>
    <property type="molecule type" value="Genomic_DNA"/>
</dbReference>
<dbReference type="GO" id="GO:0000271">
    <property type="term" value="P:polysaccharide biosynthetic process"/>
    <property type="evidence" value="ECO:0007669"/>
    <property type="project" value="InterPro"/>
</dbReference>
<gene>
    <name evidence="6" type="primary">wbpA</name>
    <name evidence="6" type="ORF">NNJEOMEG_00213</name>
</gene>
<dbReference type="InterPro" id="IPR014026">
    <property type="entry name" value="UDP-Glc/GDP-Man_DH_dimer"/>
</dbReference>
<reference evidence="6 7" key="2">
    <citation type="submission" date="2020-05" db="EMBL/GenBank/DDBJ databases">
        <title>Draft genome sequence of Desulfovibrio sp. strainFSS-1.</title>
        <authorList>
            <person name="Shimoshige H."/>
            <person name="Kobayashi H."/>
            <person name="Maekawa T."/>
        </authorList>
    </citation>
    <scope>NUCLEOTIDE SEQUENCE [LARGE SCALE GENOMIC DNA]</scope>
    <source>
        <strain evidence="6 7">SIID29052-01</strain>
    </source>
</reference>
<dbReference type="Pfam" id="PF03720">
    <property type="entry name" value="UDPG_MGDP_dh_C"/>
    <property type="match status" value="1"/>
</dbReference>